<dbReference type="SUPFAM" id="SSF53613">
    <property type="entry name" value="Ribokinase-like"/>
    <property type="match status" value="1"/>
</dbReference>
<dbReference type="GO" id="GO:0009228">
    <property type="term" value="P:thiamine biosynthetic process"/>
    <property type="evidence" value="ECO:0007669"/>
    <property type="project" value="InterPro"/>
</dbReference>
<dbReference type="STRING" id="340177.Cag_0817"/>
<dbReference type="GO" id="GO:0008972">
    <property type="term" value="F:phosphomethylpyrimidine kinase activity"/>
    <property type="evidence" value="ECO:0007669"/>
    <property type="project" value="InterPro"/>
</dbReference>
<evidence type="ECO:0000256" key="1">
    <source>
        <dbReference type="ARBA" id="ARBA00004948"/>
    </source>
</evidence>
<dbReference type="EC" id="2.7.1.49" evidence="2"/>
<dbReference type="InterPro" id="IPR029056">
    <property type="entry name" value="Ribokinase-like"/>
</dbReference>
<evidence type="ECO:0000256" key="4">
    <source>
        <dbReference type="ARBA" id="ARBA00022741"/>
    </source>
</evidence>
<dbReference type="InterPro" id="IPR004399">
    <property type="entry name" value="HMP/HMP-P_kinase_dom"/>
</dbReference>
<dbReference type="GO" id="GO:0005829">
    <property type="term" value="C:cytosol"/>
    <property type="evidence" value="ECO:0007669"/>
    <property type="project" value="TreeGrafter"/>
</dbReference>
<dbReference type="eggNOG" id="COG0351">
    <property type="taxonomic scope" value="Bacteria"/>
</dbReference>
<organism evidence="8">
    <name type="scientific">Chlorobium chlorochromatii (strain CaD3)</name>
    <dbReference type="NCBI Taxonomy" id="340177"/>
    <lineage>
        <taxon>Bacteria</taxon>
        <taxon>Pseudomonadati</taxon>
        <taxon>Chlorobiota</taxon>
        <taxon>Chlorobiia</taxon>
        <taxon>Chlorobiales</taxon>
        <taxon>Chlorobiaceae</taxon>
        <taxon>Chlorobium/Pelodictyon group</taxon>
        <taxon>Chlorobium</taxon>
    </lineage>
</organism>
<dbReference type="FunFam" id="3.40.1190.20:FF:000003">
    <property type="entry name" value="Phosphomethylpyrimidine kinase ThiD"/>
    <property type="match status" value="1"/>
</dbReference>
<dbReference type="PANTHER" id="PTHR20858:SF17">
    <property type="entry name" value="HYDROXYMETHYLPYRIMIDINE_PHOSPHOMETHYLPYRIMIDINE KINASE THI20-RELATED"/>
    <property type="match status" value="1"/>
</dbReference>
<evidence type="ECO:0000256" key="6">
    <source>
        <dbReference type="ARBA" id="ARBA00022840"/>
    </source>
</evidence>
<dbReference type="GO" id="GO:0005524">
    <property type="term" value="F:ATP binding"/>
    <property type="evidence" value="ECO:0007669"/>
    <property type="project" value="UniProtKB-KW"/>
</dbReference>
<dbReference type="Gene3D" id="3.40.1190.20">
    <property type="match status" value="1"/>
</dbReference>
<dbReference type="CDD" id="cd01169">
    <property type="entry name" value="HMPP_kinase"/>
    <property type="match status" value="1"/>
</dbReference>
<keyword evidence="6" id="KW-0067">ATP-binding</keyword>
<evidence type="ECO:0000259" key="7">
    <source>
        <dbReference type="Pfam" id="PF08543"/>
    </source>
</evidence>
<comment type="pathway">
    <text evidence="1">Cofactor biosynthesis; thiamine diphosphate biosynthesis.</text>
</comment>
<dbReference type="PANTHER" id="PTHR20858">
    <property type="entry name" value="PHOSPHOMETHYLPYRIMIDINE KINASE"/>
    <property type="match status" value="1"/>
</dbReference>
<feature type="domain" description="Pyridoxamine kinase/Phosphomethylpyrimidine kinase" evidence="7">
    <location>
        <begin position="14"/>
        <end position="258"/>
    </location>
</feature>
<keyword evidence="5 8" id="KW-0418">Kinase</keyword>
<dbReference type="EMBL" id="CP000108">
    <property type="protein sequence ID" value="ABB28083.1"/>
    <property type="molecule type" value="Genomic_DNA"/>
</dbReference>
<dbReference type="AlphaFoldDB" id="Q3ASE2"/>
<keyword evidence="3 8" id="KW-0808">Transferase</keyword>
<dbReference type="KEGG" id="cch:Cag_0817"/>
<evidence type="ECO:0000313" key="8">
    <source>
        <dbReference type="EMBL" id="ABB28083.1"/>
    </source>
</evidence>
<reference evidence="8" key="1">
    <citation type="submission" date="2005-08" db="EMBL/GenBank/DDBJ databases">
        <title>Complete sequence of Chlorobium chlorochromatii CaD3.</title>
        <authorList>
            <person name="Copeland A."/>
            <person name="Lucas S."/>
            <person name="Lapidus A."/>
            <person name="Barry K."/>
            <person name="Detter J.C."/>
            <person name="Glavina T."/>
            <person name="Hammon N."/>
            <person name="Israni S."/>
            <person name="Pitluck S."/>
            <person name="Bryant D."/>
            <person name="Schmutz J."/>
            <person name="Larimer F."/>
            <person name="Land M."/>
            <person name="Kyrpides N."/>
            <person name="Ivanova N."/>
            <person name="Richardson P."/>
        </authorList>
    </citation>
    <scope>NUCLEOTIDE SEQUENCE [LARGE SCALE GENOMIC DNA]</scope>
    <source>
        <strain evidence="8">CaD3</strain>
    </source>
</reference>
<dbReference type="GO" id="GO:0008902">
    <property type="term" value="F:hydroxymethylpyrimidine kinase activity"/>
    <property type="evidence" value="ECO:0007669"/>
    <property type="project" value="UniProtKB-EC"/>
</dbReference>
<dbReference type="NCBIfam" id="TIGR00097">
    <property type="entry name" value="HMP-P_kinase"/>
    <property type="match status" value="1"/>
</dbReference>
<keyword evidence="4" id="KW-0547">Nucleotide-binding</keyword>
<protein>
    <recommendedName>
        <fullName evidence="2">hydroxymethylpyrimidine kinase</fullName>
        <ecNumber evidence="2">2.7.1.49</ecNumber>
    </recommendedName>
</protein>
<accession>Q3ASE2</accession>
<gene>
    <name evidence="8" type="ordered locus">Cag_0817</name>
</gene>
<name>Q3ASE2_CHLCH</name>
<dbReference type="OrthoDB" id="9810880at2"/>
<dbReference type="HOGENOM" id="CLU_020520_0_2_10"/>
<evidence type="ECO:0000256" key="2">
    <source>
        <dbReference type="ARBA" id="ARBA00012135"/>
    </source>
</evidence>
<sequence>MKRYTTVLTIAGSDGSGGAGIQADLKTFAALRCYGVSVITAITAQNTQGVSGVFPVENHCLQAQFEALQKDITFDAIKIGMLGSASTITTLAALLRALPTPRPPIILDTVLASSSGMALLPPSAIACMVSKLFPLATLITPNIPECALLAGKSAVPQTAQEIEAVAKELQAQGAASVLIKGGHGKSNECHDCLLWQERCQWFSAPMIATHNTHGTGCTLSSAIAAFMAKGYPLDNAVLQAKNYLNSALQAGAAYQLGMSANGHGPLFHLWELEDE</sequence>
<dbReference type="InterPro" id="IPR013749">
    <property type="entry name" value="PM/HMP-P_kinase-1"/>
</dbReference>
<proteinExistence type="predicted"/>
<dbReference type="Pfam" id="PF08543">
    <property type="entry name" value="Phos_pyr_kin"/>
    <property type="match status" value="1"/>
</dbReference>
<evidence type="ECO:0000256" key="5">
    <source>
        <dbReference type="ARBA" id="ARBA00022777"/>
    </source>
</evidence>
<evidence type="ECO:0000256" key="3">
    <source>
        <dbReference type="ARBA" id="ARBA00022679"/>
    </source>
</evidence>